<protein>
    <recommendedName>
        <fullName evidence="6">Bicarbonate transporter-like transmembrane domain-containing protein</fullName>
    </recommendedName>
</protein>
<dbReference type="STRING" id="8022.A0A060VPX3"/>
<accession>A0A060VPX3</accession>
<reference evidence="7" key="1">
    <citation type="journal article" date="2014" name="Nat. Commun.">
        <title>The rainbow trout genome provides novel insights into evolution after whole-genome duplication in vertebrates.</title>
        <authorList>
            <person name="Berthelot C."/>
            <person name="Brunet F."/>
            <person name="Chalopin D."/>
            <person name="Juanchich A."/>
            <person name="Bernard M."/>
            <person name="Noel B."/>
            <person name="Bento P."/>
            <person name="Da Silva C."/>
            <person name="Labadie K."/>
            <person name="Alberti A."/>
            <person name="Aury J.M."/>
            <person name="Louis A."/>
            <person name="Dehais P."/>
            <person name="Bardou P."/>
            <person name="Montfort J."/>
            <person name="Klopp C."/>
            <person name="Cabau C."/>
            <person name="Gaspin C."/>
            <person name="Thorgaard G.H."/>
            <person name="Boussaha M."/>
            <person name="Quillet E."/>
            <person name="Guyomard R."/>
            <person name="Galiana D."/>
            <person name="Bobe J."/>
            <person name="Volff J.N."/>
            <person name="Genet C."/>
            <person name="Wincker P."/>
            <person name="Jaillon O."/>
            <person name="Roest Crollius H."/>
            <person name="Guiguen Y."/>
        </authorList>
    </citation>
    <scope>NUCLEOTIDE SEQUENCE [LARGE SCALE GENOMIC DNA]</scope>
</reference>
<evidence type="ECO:0000256" key="3">
    <source>
        <dbReference type="ARBA" id="ARBA00022989"/>
    </source>
</evidence>
<keyword evidence="2 5" id="KW-0812">Transmembrane</keyword>
<evidence type="ECO:0000256" key="2">
    <source>
        <dbReference type="ARBA" id="ARBA00022692"/>
    </source>
</evidence>
<dbReference type="Proteomes" id="UP000193380">
    <property type="component" value="Unassembled WGS sequence"/>
</dbReference>
<dbReference type="Pfam" id="PF00955">
    <property type="entry name" value="HCO3_cotransp"/>
    <property type="match status" value="1"/>
</dbReference>
<dbReference type="InterPro" id="IPR011531">
    <property type="entry name" value="HCO3_transpt-like_TM_dom"/>
</dbReference>
<sequence length="100" mass="11746">MFTPAKHHPDHIYVTKVKTWRMNMFTIIQLACIVLLWVVKSTVASLAFPFILIMTVPLRRLILSRVFEERELQALDGENEDSPNFDEDGRDEYNEIHMLV</sequence>
<proteinExistence type="predicted"/>
<dbReference type="PANTHER" id="PTHR11453:SF15">
    <property type="entry name" value="ANION EXCHANGE PROTEIN 3"/>
    <property type="match status" value="1"/>
</dbReference>
<dbReference type="GO" id="GO:0005886">
    <property type="term" value="C:plasma membrane"/>
    <property type="evidence" value="ECO:0007669"/>
    <property type="project" value="TreeGrafter"/>
</dbReference>
<feature type="domain" description="Bicarbonate transporter-like transmembrane" evidence="6">
    <location>
        <begin position="1"/>
        <end position="79"/>
    </location>
</feature>
<keyword evidence="4 5" id="KW-0472">Membrane</keyword>
<dbReference type="EMBL" id="FR904278">
    <property type="protein sequence ID" value="CDQ56988.1"/>
    <property type="molecule type" value="Genomic_DNA"/>
</dbReference>
<dbReference type="GO" id="GO:0005452">
    <property type="term" value="F:solute:inorganic anion antiporter activity"/>
    <property type="evidence" value="ECO:0007669"/>
    <property type="project" value="InterPro"/>
</dbReference>
<evidence type="ECO:0000313" key="8">
    <source>
        <dbReference type="Proteomes" id="UP000193380"/>
    </source>
</evidence>
<evidence type="ECO:0000256" key="4">
    <source>
        <dbReference type="ARBA" id="ARBA00023136"/>
    </source>
</evidence>
<dbReference type="GO" id="GO:0051453">
    <property type="term" value="P:regulation of intracellular pH"/>
    <property type="evidence" value="ECO:0007669"/>
    <property type="project" value="TreeGrafter"/>
</dbReference>
<dbReference type="GO" id="GO:0015701">
    <property type="term" value="P:bicarbonate transport"/>
    <property type="evidence" value="ECO:0007669"/>
    <property type="project" value="TreeGrafter"/>
</dbReference>
<organism evidence="7 8">
    <name type="scientific">Oncorhynchus mykiss</name>
    <name type="common">Rainbow trout</name>
    <name type="synonym">Salmo gairdneri</name>
    <dbReference type="NCBI Taxonomy" id="8022"/>
    <lineage>
        <taxon>Eukaryota</taxon>
        <taxon>Metazoa</taxon>
        <taxon>Chordata</taxon>
        <taxon>Craniata</taxon>
        <taxon>Vertebrata</taxon>
        <taxon>Euteleostomi</taxon>
        <taxon>Actinopterygii</taxon>
        <taxon>Neopterygii</taxon>
        <taxon>Teleostei</taxon>
        <taxon>Protacanthopterygii</taxon>
        <taxon>Salmoniformes</taxon>
        <taxon>Salmonidae</taxon>
        <taxon>Salmoninae</taxon>
        <taxon>Oncorhynchus</taxon>
    </lineage>
</organism>
<name>A0A060VPX3_ONCMY</name>
<reference evidence="7" key="2">
    <citation type="submission" date="2014-03" db="EMBL/GenBank/DDBJ databases">
        <authorList>
            <person name="Genoscope - CEA"/>
        </authorList>
    </citation>
    <scope>NUCLEOTIDE SEQUENCE</scope>
</reference>
<dbReference type="PANTHER" id="PTHR11453">
    <property type="entry name" value="ANION EXCHANGE PROTEIN"/>
    <property type="match status" value="1"/>
</dbReference>
<gene>
    <name evidence="7" type="ORF">GSONMT00067731001</name>
</gene>
<dbReference type="InterPro" id="IPR003020">
    <property type="entry name" value="HCO3_transpt_euk"/>
</dbReference>
<feature type="transmembrane region" description="Helical" evidence="5">
    <location>
        <begin position="45"/>
        <end position="62"/>
    </location>
</feature>
<evidence type="ECO:0000259" key="6">
    <source>
        <dbReference type="Pfam" id="PF00955"/>
    </source>
</evidence>
<comment type="subcellular location">
    <subcellularLocation>
        <location evidence="1">Membrane</location>
        <topology evidence="1">Multi-pass membrane protein</topology>
    </subcellularLocation>
</comment>
<evidence type="ECO:0000256" key="1">
    <source>
        <dbReference type="ARBA" id="ARBA00004141"/>
    </source>
</evidence>
<dbReference type="PaxDb" id="8022-A0A060VPX3"/>
<keyword evidence="3 5" id="KW-1133">Transmembrane helix</keyword>
<evidence type="ECO:0000313" key="7">
    <source>
        <dbReference type="EMBL" id="CDQ56988.1"/>
    </source>
</evidence>
<feature type="transmembrane region" description="Helical" evidence="5">
    <location>
        <begin position="20"/>
        <end position="39"/>
    </location>
</feature>
<dbReference type="AlphaFoldDB" id="A0A060VPX3"/>
<evidence type="ECO:0000256" key="5">
    <source>
        <dbReference type="SAM" id="Phobius"/>
    </source>
</evidence>
<dbReference type="GO" id="GO:0006820">
    <property type="term" value="P:monoatomic anion transport"/>
    <property type="evidence" value="ECO:0007669"/>
    <property type="project" value="InterPro"/>
</dbReference>